<keyword evidence="2" id="KW-0677">Repeat</keyword>
<evidence type="ECO:0000256" key="4">
    <source>
        <dbReference type="SAM" id="MobiDB-lite"/>
    </source>
</evidence>
<evidence type="ECO:0000313" key="7">
    <source>
        <dbReference type="Proteomes" id="UP000246702"/>
    </source>
</evidence>
<sequence length="1439" mass="160829">MNTSADDLSNPKEQAEDGFQSTNPWQAAFDRLSDEDQRVLMPERSTDATGEDHQASSVMTGALNEVINTVKTQHEIRMLKNDNSLQVGARRIINPALAAQESVSALVACDPTGHASSAWTVISVGLKITQNYRDRQNGWFQSAAFLSETLARMTLTEARYFKDAHSETKEVMINALIETYVEILHYSAEILDTITNMTSIPLETIESSVRSKYAILKEWIDIEKDLNHDDKIDSILAGINDVLAAVQNMQTSSYLRDLPTAANASYDSYSGEPESQCLSGTRVDLLQTIEDWADNPNGRPLFWLNGMAGTGKSTISRTVSKIMNKRGLLGASFFFKRGETDRGNSAMLCPTLLHQLVRVLPQLNAGLGDAVKSARATIPIQFEELLFKPLANVNMSNGQRFPLIVVIDALDECVDLKNIQFLLQLLPRLRGRGSSVELRFFLTSRPEIAINLGFKNEEVSDQHQDAILHDIKESVVRNDIAIFFNHNLPTIRNERGLEKNWPGEENIQKLIGLAVPLFIFAATICRLFQDSCWHPIDSLNKILEHREEESRLVTTYATVVEGLLQNQDVNKQAQLVGETQEVVGAIVILEDPLAVLPLSDLIRQPKTTVQVRVESLPSVLKVPSRPDQPVKLFHKSFRDFILDPKTRDKNRFWVDETEMNKRMAYNCIRVMERKKRGLRKNICGLKSYEILREEIDDGVVQKQFPAELQYACRHWVRHLEQGKVALTGHDTVHQFLQQHFLHWLEAMAILGFLPQLLGSIDRLQSLVKSQNESEITTFLYDAKRFLLANIRIAEQAPLQLYSSALVFAPNRSIIRRTFEKDRISCISQLPSVESDWGATLQTIEDPDGSDFAALAVSPDDRVIATGSSGGNVHLWRQVSGPVSLQQTLRHCDYSEISCVAFSPNGKLLASASDDGLIRLWNISSGLALLQSELNTVNNEHRSLAFSPDSDILALARTSDEVQLLDLDGFTIRETFEGTAPFAFSSGNMFLLTDRDQRTMRVLNVKSGTIQSNLIGHSGKVESAAFSPDGSLLVSRDRSDIKLWDVETGRQEKNFPERIHAPRNVEFSANGRFIGSISENGTIKLRDIASGDTMVTLEGHSTLEGESDIEYLALFSDSKMLVSADSTYMKLWDLSSRVNHHEGRPIPTDIEYLLLSAGKGTIASQSYDGICLWDIEMGKPCLLPDVNEWDGDGRYSGTMSFSPDGSMLSSGSSTGIIRLWDLPPRRIMSSFHGHEDRIHCTAISFDLKSMASGSSDGTVRLWDIKSVRCIHVLQNSSGEDPESVAFSQSNRLLVAGYSDGTVRIWETASGTLQKAFRYDNDTDLGTLMHVIDDNIITTHLSFSEDGSYLATNEKGFHINIDERNGAITSSPCMKVKHNEEWDWIQWEGQDVLWLPPEYRPASRLCKVMWDNAFAMGTDSGSVLIFRFNGSPDDDLHPVCD</sequence>
<dbReference type="InterPro" id="IPR056884">
    <property type="entry name" value="NPHP3-like_N"/>
</dbReference>
<feature type="repeat" description="WD" evidence="3">
    <location>
        <begin position="1282"/>
        <end position="1314"/>
    </location>
</feature>
<dbReference type="STRING" id="1450535.A0A317WDR1"/>
<feature type="repeat" description="WD" evidence="3">
    <location>
        <begin position="1013"/>
        <end position="1053"/>
    </location>
</feature>
<dbReference type="SUPFAM" id="SSF52540">
    <property type="entry name" value="P-loop containing nucleoside triphosphate hydrolases"/>
    <property type="match status" value="1"/>
</dbReference>
<feature type="repeat" description="WD" evidence="3">
    <location>
        <begin position="1230"/>
        <end position="1271"/>
    </location>
</feature>
<dbReference type="PANTHER" id="PTHR19848">
    <property type="entry name" value="WD40 REPEAT PROTEIN"/>
    <property type="match status" value="1"/>
</dbReference>
<feature type="region of interest" description="Disordered" evidence="4">
    <location>
        <begin position="1"/>
        <end position="25"/>
    </location>
</feature>
<accession>A0A317WDR1</accession>
<name>A0A317WDR1_9EURO</name>
<dbReference type="Pfam" id="PF24883">
    <property type="entry name" value="NPHP3_N"/>
    <property type="match status" value="1"/>
</dbReference>
<feature type="repeat" description="WD" evidence="3">
    <location>
        <begin position="896"/>
        <end position="930"/>
    </location>
</feature>
<dbReference type="GeneID" id="37118457"/>
<gene>
    <name evidence="6" type="ORF">BO94DRAFT_599336</name>
</gene>
<reference evidence="6 7" key="1">
    <citation type="submission" date="2016-12" db="EMBL/GenBank/DDBJ databases">
        <title>The genomes of Aspergillus section Nigri reveals drivers in fungal speciation.</title>
        <authorList>
            <consortium name="DOE Joint Genome Institute"/>
            <person name="Vesth T.C."/>
            <person name="Nybo J."/>
            <person name="Theobald S."/>
            <person name="Brandl J."/>
            <person name="Frisvad J.C."/>
            <person name="Nielsen K.F."/>
            <person name="Lyhne E.K."/>
            <person name="Kogle M.E."/>
            <person name="Kuo A."/>
            <person name="Riley R."/>
            <person name="Clum A."/>
            <person name="Nolan M."/>
            <person name="Lipzen A."/>
            <person name="Salamov A."/>
            <person name="Henrissat B."/>
            <person name="Wiebenga A."/>
            <person name="De Vries R.P."/>
            <person name="Grigoriev I.V."/>
            <person name="Mortensen U.H."/>
            <person name="Andersen M.R."/>
            <person name="Baker S.E."/>
        </authorList>
    </citation>
    <scope>NUCLEOTIDE SEQUENCE [LARGE SCALE GENOMIC DNA]</scope>
    <source>
        <strain evidence="6 7">CBS 115572</strain>
    </source>
</reference>
<dbReference type="InterPro" id="IPR015943">
    <property type="entry name" value="WD40/YVTN_repeat-like_dom_sf"/>
</dbReference>
<dbReference type="Proteomes" id="UP000246702">
    <property type="component" value="Unassembled WGS sequence"/>
</dbReference>
<dbReference type="CDD" id="cd00200">
    <property type="entry name" value="WD40"/>
    <property type="match status" value="1"/>
</dbReference>
<feature type="domain" description="Nephrocystin 3-like N-terminal" evidence="5">
    <location>
        <begin position="287"/>
        <end position="445"/>
    </location>
</feature>
<keyword evidence="7" id="KW-1185">Reference proteome</keyword>
<dbReference type="InterPro" id="IPR019775">
    <property type="entry name" value="WD40_repeat_CS"/>
</dbReference>
<dbReference type="EMBL" id="MSFK01000018">
    <property type="protein sequence ID" value="PWY83871.1"/>
    <property type="molecule type" value="Genomic_DNA"/>
</dbReference>
<organism evidence="6 7">
    <name type="scientific">Aspergillus sclerotioniger CBS 115572</name>
    <dbReference type="NCBI Taxonomy" id="1450535"/>
    <lineage>
        <taxon>Eukaryota</taxon>
        <taxon>Fungi</taxon>
        <taxon>Dikarya</taxon>
        <taxon>Ascomycota</taxon>
        <taxon>Pezizomycotina</taxon>
        <taxon>Eurotiomycetes</taxon>
        <taxon>Eurotiomycetidae</taxon>
        <taxon>Eurotiales</taxon>
        <taxon>Aspergillaceae</taxon>
        <taxon>Aspergillus</taxon>
        <taxon>Aspergillus subgen. Circumdati</taxon>
    </lineage>
</organism>
<dbReference type="Gene3D" id="2.130.10.10">
    <property type="entry name" value="YVTN repeat-like/Quinoprotein amine dehydrogenase"/>
    <property type="match status" value="3"/>
</dbReference>
<dbReference type="PROSITE" id="PS50082">
    <property type="entry name" value="WD_REPEATS_2"/>
    <property type="match status" value="5"/>
</dbReference>
<evidence type="ECO:0000313" key="6">
    <source>
        <dbReference type="EMBL" id="PWY83871.1"/>
    </source>
</evidence>
<dbReference type="PANTHER" id="PTHR19848:SF8">
    <property type="entry name" value="F-BOX AND WD REPEAT DOMAIN CONTAINING 7"/>
    <property type="match status" value="1"/>
</dbReference>
<evidence type="ECO:0000256" key="3">
    <source>
        <dbReference type="PROSITE-ProRule" id="PRU00221"/>
    </source>
</evidence>
<evidence type="ECO:0000256" key="2">
    <source>
        <dbReference type="ARBA" id="ARBA00022737"/>
    </source>
</evidence>
<dbReference type="SMART" id="SM00320">
    <property type="entry name" value="WD40"/>
    <property type="match status" value="8"/>
</dbReference>
<keyword evidence="1 3" id="KW-0853">WD repeat</keyword>
<evidence type="ECO:0000259" key="5">
    <source>
        <dbReference type="Pfam" id="PF24883"/>
    </source>
</evidence>
<dbReference type="PROSITE" id="PS50294">
    <property type="entry name" value="WD_REPEATS_REGION"/>
    <property type="match status" value="4"/>
</dbReference>
<dbReference type="Pfam" id="PF00400">
    <property type="entry name" value="WD40"/>
    <property type="match status" value="6"/>
</dbReference>
<proteinExistence type="predicted"/>
<feature type="repeat" description="WD" evidence="3">
    <location>
        <begin position="1197"/>
        <end position="1229"/>
    </location>
</feature>
<dbReference type="Gene3D" id="3.40.50.300">
    <property type="entry name" value="P-loop containing nucleotide triphosphate hydrolases"/>
    <property type="match status" value="1"/>
</dbReference>
<dbReference type="PRINTS" id="PR00320">
    <property type="entry name" value="GPROTEINBRPT"/>
</dbReference>
<protein>
    <submittedName>
        <fullName evidence="6">WD40 repeat-like protein</fullName>
    </submittedName>
</protein>
<dbReference type="PROSITE" id="PS00678">
    <property type="entry name" value="WD_REPEATS_1"/>
    <property type="match status" value="3"/>
</dbReference>
<evidence type="ECO:0000256" key="1">
    <source>
        <dbReference type="ARBA" id="ARBA00022574"/>
    </source>
</evidence>
<dbReference type="InterPro" id="IPR001680">
    <property type="entry name" value="WD40_rpt"/>
</dbReference>
<dbReference type="SUPFAM" id="SSF50998">
    <property type="entry name" value="Quinoprotein alcohol dehydrogenase-like"/>
    <property type="match status" value="1"/>
</dbReference>
<dbReference type="OrthoDB" id="674604at2759"/>
<dbReference type="InterPro" id="IPR020472">
    <property type="entry name" value="WD40_PAC1"/>
</dbReference>
<dbReference type="InterPro" id="IPR027417">
    <property type="entry name" value="P-loop_NTPase"/>
</dbReference>
<comment type="caution">
    <text evidence="6">The sequence shown here is derived from an EMBL/GenBank/DDBJ whole genome shotgun (WGS) entry which is preliminary data.</text>
</comment>
<dbReference type="RefSeq" id="XP_025466339.1">
    <property type="nucleotide sequence ID" value="XM_025616314.1"/>
</dbReference>
<dbReference type="InterPro" id="IPR011047">
    <property type="entry name" value="Quinoprotein_ADH-like_sf"/>
</dbReference>